<organism evidence="3 4">
    <name type="scientific">Colocasia esculenta</name>
    <name type="common">Wild taro</name>
    <name type="synonym">Arum esculentum</name>
    <dbReference type="NCBI Taxonomy" id="4460"/>
    <lineage>
        <taxon>Eukaryota</taxon>
        <taxon>Viridiplantae</taxon>
        <taxon>Streptophyta</taxon>
        <taxon>Embryophyta</taxon>
        <taxon>Tracheophyta</taxon>
        <taxon>Spermatophyta</taxon>
        <taxon>Magnoliopsida</taxon>
        <taxon>Liliopsida</taxon>
        <taxon>Araceae</taxon>
        <taxon>Aroideae</taxon>
        <taxon>Colocasieae</taxon>
        <taxon>Colocasia</taxon>
    </lineage>
</organism>
<dbReference type="Pfam" id="PF01535">
    <property type="entry name" value="PPR"/>
    <property type="match status" value="3"/>
</dbReference>
<dbReference type="GO" id="GO:0009451">
    <property type="term" value="P:RNA modification"/>
    <property type="evidence" value="ECO:0007669"/>
    <property type="project" value="InterPro"/>
</dbReference>
<feature type="repeat" description="PPR" evidence="2">
    <location>
        <begin position="108"/>
        <end position="142"/>
    </location>
</feature>
<evidence type="ECO:0000313" key="4">
    <source>
        <dbReference type="Proteomes" id="UP000652761"/>
    </source>
</evidence>
<evidence type="ECO:0000313" key="3">
    <source>
        <dbReference type="EMBL" id="MQL98112.1"/>
    </source>
</evidence>
<proteinExistence type="predicted"/>
<protein>
    <recommendedName>
        <fullName evidence="5">Pentatricopeptide repeat-containing protein</fullName>
    </recommendedName>
</protein>
<dbReference type="InterPro" id="IPR002885">
    <property type="entry name" value="PPR_rpt"/>
</dbReference>
<name>A0A843VHA2_COLES</name>
<evidence type="ECO:0000256" key="1">
    <source>
        <dbReference type="ARBA" id="ARBA00022737"/>
    </source>
</evidence>
<accession>A0A843VHA2</accession>
<dbReference type="Pfam" id="PF13041">
    <property type="entry name" value="PPR_2"/>
    <property type="match status" value="1"/>
</dbReference>
<dbReference type="AlphaFoldDB" id="A0A843VHA2"/>
<dbReference type="FunFam" id="1.25.40.10:FF:000878">
    <property type="entry name" value="Pentatricopeptide repeat-containing protein"/>
    <property type="match status" value="1"/>
</dbReference>
<dbReference type="InterPro" id="IPR046848">
    <property type="entry name" value="E_motif"/>
</dbReference>
<dbReference type="InterPro" id="IPR011990">
    <property type="entry name" value="TPR-like_helical_dom_sf"/>
</dbReference>
<sequence length="487" mass="53878">MRVRLPRWRRQALLPPPTPPPPRPFHSIPAAAFYSVADQGEPSPSCAYFSLLHNSPGLRHLRHLHARLLRTALYGDVVLSSKLVLAYSRHGGLFTSAYPVFLHMPRRNDYSWSIIIGEMSRSGFPERAIALFAEMRRLGVPVDAFTAPIVLRSCATARASAAGMAGHCLCVRLGLAGNPYVASALVFLYVALGRIPQARVLFDEMPRRDAVLWTTMLSGYAQRGEPEAALAVFNAMVCERVVLDGVVMVSLLLACSQLGSLRHGKSVHGFILRRCLGLGLSLRNALVDMYVKCGALLCAERVFSRMPRRDVISWSSLILGHGLNGHAHRALELFDKMSTDGVRPNSVTFLGVLSACTHAGMVDKAWAFWDMMEEHGVCPELKHYACMVDVLGRAGQLLRAERFVEEMPVEADEAVWGALLAACRIHGEVEVAERVAKRLLRLQPDKSGYYVLLANIYSDIGRYEDAERVRDLMRQMNVGKLPGHSSV</sequence>
<evidence type="ECO:0000256" key="2">
    <source>
        <dbReference type="PROSITE-ProRule" id="PRU00708"/>
    </source>
</evidence>
<dbReference type="Proteomes" id="UP000652761">
    <property type="component" value="Unassembled WGS sequence"/>
</dbReference>
<gene>
    <name evidence="3" type="ORF">Taro_030814</name>
</gene>
<feature type="repeat" description="PPR" evidence="2">
    <location>
        <begin position="209"/>
        <end position="243"/>
    </location>
</feature>
<feature type="repeat" description="PPR" evidence="2">
    <location>
        <begin position="310"/>
        <end position="344"/>
    </location>
</feature>
<dbReference type="Pfam" id="PF20431">
    <property type="entry name" value="E_motif"/>
    <property type="match status" value="1"/>
</dbReference>
<dbReference type="NCBIfam" id="TIGR00756">
    <property type="entry name" value="PPR"/>
    <property type="match status" value="4"/>
</dbReference>
<dbReference type="PANTHER" id="PTHR47926">
    <property type="entry name" value="PENTATRICOPEPTIDE REPEAT-CONTAINING PROTEIN"/>
    <property type="match status" value="1"/>
</dbReference>
<keyword evidence="1" id="KW-0677">Repeat</keyword>
<dbReference type="OrthoDB" id="185373at2759"/>
<keyword evidence="4" id="KW-1185">Reference proteome</keyword>
<dbReference type="PROSITE" id="PS51375">
    <property type="entry name" value="PPR"/>
    <property type="match status" value="4"/>
</dbReference>
<evidence type="ECO:0008006" key="5">
    <source>
        <dbReference type="Google" id="ProtNLM"/>
    </source>
</evidence>
<dbReference type="EMBL" id="NMUH01002143">
    <property type="protein sequence ID" value="MQL98112.1"/>
    <property type="molecule type" value="Genomic_DNA"/>
</dbReference>
<dbReference type="FunFam" id="1.25.40.10:FF:000344">
    <property type="entry name" value="Pentatricopeptide repeat-containing protein"/>
    <property type="match status" value="1"/>
</dbReference>
<dbReference type="Gene3D" id="1.25.40.10">
    <property type="entry name" value="Tetratricopeptide repeat domain"/>
    <property type="match status" value="3"/>
</dbReference>
<dbReference type="GO" id="GO:0003723">
    <property type="term" value="F:RNA binding"/>
    <property type="evidence" value="ECO:0007669"/>
    <property type="project" value="InterPro"/>
</dbReference>
<dbReference type="InterPro" id="IPR046960">
    <property type="entry name" value="PPR_At4g14850-like_plant"/>
</dbReference>
<dbReference type="SUPFAM" id="SSF48452">
    <property type="entry name" value="TPR-like"/>
    <property type="match status" value="1"/>
</dbReference>
<reference evidence="3" key="1">
    <citation type="submission" date="2017-07" db="EMBL/GenBank/DDBJ databases">
        <title>Taro Niue Genome Assembly and Annotation.</title>
        <authorList>
            <person name="Atibalentja N."/>
            <person name="Keating K."/>
            <person name="Fields C.J."/>
        </authorList>
    </citation>
    <scope>NUCLEOTIDE SEQUENCE</scope>
    <source>
        <strain evidence="3">Niue_2</strain>
        <tissue evidence="3">Leaf</tissue>
    </source>
</reference>
<feature type="repeat" description="PPR" evidence="2">
    <location>
        <begin position="345"/>
        <end position="379"/>
    </location>
</feature>
<dbReference type="PANTHER" id="PTHR47926:SF344">
    <property type="entry name" value="OS07G0636900 PROTEIN"/>
    <property type="match status" value="1"/>
</dbReference>
<comment type="caution">
    <text evidence="3">The sequence shown here is derived from an EMBL/GenBank/DDBJ whole genome shotgun (WGS) entry which is preliminary data.</text>
</comment>